<evidence type="ECO:0000313" key="2">
    <source>
        <dbReference type="Proteomes" id="UP001596150"/>
    </source>
</evidence>
<name>A0ABW0PZ19_9HYPH</name>
<reference evidence="2" key="1">
    <citation type="journal article" date="2019" name="Int. J. Syst. Evol. Microbiol.">
        <title>The Global Catalogue of Microorganisms (GCM) 10K type strain sequencing project: providing services to taxonomists for standard genome sequencing and annotation.</title>
        <authorList>
            <consortium name="The Broad Institute Genomics Platform"/>
            <consortium name="The Broad Institute Genome Sequencing Center for Infectious Disease"/>
            <person name="Wu L."/>
            <person name="Ma J."/>
        </authorList>
    </citation>
    <scope>NUCLEOTIDE SEQUENCE [LARGE SCALE GENOMIC DNA]</scope>
    <source>
        <strain evidence="2">KACC 12633</strain>
    </source>
</reference>
<dbReference type="InterPro" id="IPR025528">
    <property type="entry name" value="BrnA_antitoxin"/>
</dbReference>
<protein>
    <submittedName>
        <fullName evidence="1">BrnA antitoxin family protein</fullName>
    </submittedName>
</protein>
<dbReference type="RefSeq" id="WP_266345269.1">
    <property type="nucleotide sequence ID" value="NZ_JAPKNH010000007.1"/>
</dbReference>
<evidence type="ECO:0000313" key="1">
    <source>
        <dbReference type="EMBL" id="MFC5517881.1"/>
    </source>
</evidence>
<dbReference type="Pfam" id="PF14384">
    <property type="entry name" value="BrnA_antitoxin"/>
    <property type="match status" value="1"/>
</dbReference>
<gene>
    <name evidence="1" type="ORF">ACFPP9_19030</name>
</gene>
<keyword evidence="2" id="KW-1185">Reference proteome</keyword>
<dbReference type="Proteomes" id="UP001596150">
    <property type="component" value="Unassembled WGS sequence"/>
</dbReference>
<proteinExistence type="predicted"/>
<organism evidence="1 2">
    <name type="scientific">Kaistia terrae</name>
    <dbReference type="NCBI Taxonomy" id="537017"/>
    <lineage>
        <taxon>Bacteria</taxon>
        <taxon>Pseudomonadati</taxon>
        <taxon>Pseudomonadota</taxon>
        <taxon>Alphaproteobacteria</taxon>
        <taxon>Hyphomicrobiales</taxon>
        <taxon>Kaistiaceae</taxon>
        <taxon>Kaistia</taxon>
    </lineage>
</organism>
<comment type="caution">
    <text evidence="1">The sequence shown here is derived from an EMBL/GenBank/DDBJ whole genome shotgun (WGS) entry which is preliminary data.</text>
</comment>
<sequence>MSSDRPRRPQDPFAAAEAMFAKKKRAPDIKPSALPNVREPVSLRIDRDVVEHFQADGPGWQDRMNDALRAAAIADGLVATSTDAET</sequence>
<accession>A0ABW0PZ19</accession>
<dbReference type="EMBL" id="JBHSML010000012">
    <property type="protein sequence ID" value="MFC5517881.1"/>
    <property type="molecule type" value="Genomic_DNA"/>
</dbReference>